<dbReference type="EMBL" id="AAWS01000043">
    <property type="protein sequence ID" value="EAY25772.1"/>
    <property type="molecule type" value="Genomic_DNA"/>
</dbReference>
<dbReference type="Proteomes" id="UP000004095">
    <property type="component" value="Unassembled WGS sequence"/>
</dbReference>
<feature type="region of interest" description="Disordered" evidence="1">
    <location>
        <begin position="237"/>
        <end position="387"/>
    </location>
</feature>
<feature type="compositionally biased region" description="Basic residues" evidence="1">
    <location>
        <begin position="359"/>
        <end position="375"/>
    </location>
</feature>
<dbReference type="AlphaFoldDB" id="A1ZUZ4"/>
<evidence type="ECO:0000313" key="2">
    <source>
        <dbReference type="EMBL" id="EAY25772.1"/>
    </source>
</evidence>
<accession>A1ZUZ4</accession>
<dbReference type="RefSeq" id="WP_002702119.1">
    <property type="nucleotide sequence ID" value="NZ_AAWS01000043.1"/>
</dbReference>
<comment type="caution">
    <text evidence="2">The sequence shown here is derived from an EMBL/GenBank/DDBJ whole genome shotgun (WGS) entry which is preliminary data.</text>
</comment>
<name>A1ZUZ4_MICM2</name>
<feature type="compositionally biased region" description="Low complexity" evidence="1">
    <location>
        <begin position="339"/>
        <end position="358"/>
    </location>
</feature>
<keyword evidence="3" id="KW-1185">Reference proteome</keyword>
<feature type="region of interest" description="Disordered" evidence="1">
    <location>
        <begin position="64"/>
        <end position="86"/>
    </location>
</feature>
<organism evidence="2 3">
    <name type="scientific">Microscilla marina ATCC 23134</name>
    <dbReference type="NCBI Taxonomy" id="313606"/>
    <lineage>
        <taxon>Bacteria</taxon>
        <taxon>Pseudomonadati</taxon>
        <taxon>Bacteroidota</taxon>
        <taxon>Cytophagia</taxon>
        <taxon>Cytophagales</taxon>
        <taxon>Microscillaceae</taxon>
        <taxon>Microscilla</taxon>
    </lineage>
</organism>
<keyword evidence="2" id="KW-0449">Lipoprotein</keyword>
<feature type="compositionally biased region" description="Low complexity" evidence="1">
    <location>
        <begin position="292"/>
        <end position="310"/>
    </location>
</feature>
<feature type="compositionally biased region" description="Polar residues" evidence="1">
    <location>
        <begin position="255"/>
        <end position="274"/>
    </location>
</feature>
<proteinExistence type="predicted"/>
<evidence type="ECO:0000256" key="1">
    <source>
        <dbReference type="SAM" id="MobiDB-lite"/>
    </source>
</evidence>
<gene>
    <name evidence="2" type="ORF">M23134_03346</name>
</gene>
<feature type="compositionally biased region" description="Basic residues" evidence="1">
    <location>
        <begin position="326"/>
        <end position="338"/>
    </location>
</feature>
<reference evidence="2 3" key="1">
    <citation type="submission" date="2007-01" db="EMBL/GenBank/DDBJ databases">
        <authorList>
            <person name="Haygood M."/>
            <person name="Podell S."/>
            <person name="Anderson C."/>
            <person name="Hopkinson B."/>
            <person name="Roe K."/>
            <person name="Barbeau K."/>
            <person name="Gaasterland T."/>
            <person name="Ferriera S."/>
            <person name="Johnson J."/>
            <person name="Kravitz S."/>
            <person name="Beeson K."/>
            <person name="Sutton G."/>
            <person name="Rogers Y.-H."/>
            <person name="Friedman R."/>
            <person name="Frazier M."/>
            <person name="Venter J.C."/>
        </authorList>
    </citation>
    <scope>NUCLEOTIDE SEQUENCE [LARGE SCALE GENOMIC DNA]</scope>
    <source>
        <strain evidence="2 3">ATCC 23134</strain>
    </source>
</reference>
<evidence type="ECO:0000313" key="3">
    <source>
        <dbReference type="Proteomes" id="UP000004095"/>
    </source>
</evidence>
<sequence length="387" mass="44945">MNIQKSIIKYFLVVAVVAGGWGCTSTTNLQHANYEDDDVYFSRKDREKAKLAKKAEVKTTPKVVNNSTGMDVNPTYGVTTQTKPQTNINPEYVENHNGNSTITNNSNNYTENEYYTEYRASRVQVPRANYDSWGNANNGVFYDPHLDHSSPFYDPYSVQSAVVPFSVRVGWGRGWRYRRWYNRNGWYNPYFRNDFWYRRNAWNYGGGWGYYNTNPWCPPNYINRPIYNTTRVVSRPQIINRGPRRNGAGRRGNVILTNTNTTKRQKQSNLNNSGGRDVNKRSQTAGRRYKRTTGNNKRVNTNTTGTNTRRSTTRTRTRRSTPNSNRSRRGSSFNRKRSTPSFNRRSNTNRRSTFSRPSTRTRTRTTSRPSRKSSPKRSSGSSKRRKR</sequence>
<protein>
    <submittedName>
        <fullName evidence="2">Lipoprotein, putative</fullName>
    </submittedName>
</protein>